<dbReference type="InterPro" id="IPR002706">
    <property type="entry name" value="Xrcc1_N"/>
</dbReference>
<name>A0A8D0Q7P6_PIG</name>
<feature type="compositionally biased region" description="Basic and acidic residues" evidence="1">
    <location>
        <begin position="263"/>
        <end position="275"/>
    </location>
</feature>
<dbReference type="Pfam" id="PF01834">
    <property type="entry name" value="XRCC1_N"/>
    <property type="match status" value="1"/>
</dbReference>
<dbReference type="PANTHER" id="PTHR11370:SF4">
    <property type="entry name" value="DNA-REPAIR PROTEIN XRCC1 N-TERMINAL DOMAIN-CONTAINING PROTEIN"/>
    <property type="match status" value="1"/>
</dbReference>
<dbReference type="FunFam" id="2.60.120.260:FF:000025">
    <property type="entry name" value="DNA repair protein XRCC1 isoform X1"/>
    <property type="match status" value="1"/>
</dbReference>
<organism evidence="3 4">
    <name type="scientific">Sus scrofa</name>
    <name type="common">Pig</name>
    <dbReference type="NCBI Taxonomy" id="9823"/>
    <lineage>
        <taxon>Eukaryota</taxon>
        <taxon>Metazoa</taxon>
        <taxon>Chordata</taxon>
        <taxon>Craniata</taxon>
        <taxon>Vertebrata</taxon>
        <taxon>Euteleostomi</taxon>
        <taxon>Mammalia</taxon>
        <taxon>Eutheria</taxon>
        <taxon>Laurasiatheria</taxon>
        <taxon>Artiodactyla</taxon>
        <taxon>Suina</taxon>
        <taxon>Suidae</taxon>
        <taxon>Sus</taxon>
    </lineage>
</organism>
<proteinExistence type="predicted"/>
<dbReference type="Gene3D" id="2.60.120.260">
    <property type="entry name" value="Galactose-binding domain-like"/>
    <property type="match status" value="1"/>
</dbReference>
<accession>A0A8D0Q7P6</accession>
<dbReference type="GO" id="GO:0000012">
    <property type="term" value="P:single strand break repair"/>
    <property type="evidence" value="ECO:0007669"/>
    <property type="project" value="InterPro"/>
</dbReference>
<dbReference type="GO" id="GO:0003684">
    <property type="term" value="F:damaged DNA binding"/>
    <property type="evidence" value="ECO:0007669"/>
    <property type="project" value="InterPro"/>
</dbReference>
<feature type="region of interest" description="Disordered" evidence="1">
    <location>
        <begin position="158"/>
        <end position="205"/>
    </location>
</feature>
<dbReference type="Ensembl" id="ENSSSCT00015106149.1">
    <property type="protein sequence ID" value="ENSSSCP00015044595.1"/>
    <property type="gene ID" value="ENSSSCG00015078437.1"/>
</dbReference>
<evidence type="ECO:0000313" key="3">
    <source>
        <dbReference type="Ensembl" id="ENSSSCP00015044595.1"/>
    </source>
</evidence>
<reference evidence="3" key="1">
    <citation type="submission" date="2025-08" db="UniProtKB">
        <authorList>
            <consortium name="Ensembl"/>
        </authorList>
    </citation>
    <scope>IDENTIFICATION</scope>
</reference>
<feature type="region of interest" description="Disordered" evidence="1">
    <location>
        <begin position="239"/>
        <end position="294"/>
    </location>
</feature>
<dbReference type="SUPFAM" id="SSF49785">
    <property type="entry name" value="Galactose-binding domain-like"/>
    <property type="match status" value="1"/>
</dbReference>
<dbReference type="PANTHER" id="PTHR11370">
    <property type="entry name" value="DNA-REPAIR PROTEIN XRCC1"/>
    <property type="match status" value="1"/>
</dbReference>
<dbReference type="Proteomes" id="UP000694726">
    <property type="component" value="Unplaced"/>
</dbReference>
<sequence>MAPVKISHVVSFSSQDPKYPVANLLNPDSQRGPWLSCPRDKSGQLKVELQLERAVPIGYIDVGNCGCAFLQIDVGRSSWSLDRPFVTLLPATMLMSLADSKQGKNRSGVRMFKDDDFLAPASGESWDRLRLTCSQPFTRHQSFGLAFLRVCSSLDSSGDPAVGPSGPVNAGPGQGSSDAQEPGPSPWLANPSIRRTFFPDPQTSTREISELRNILQQLQPGTLGRSACMVLSAARKAAPACVADPHTRQAEPGPRHRGSAASRLEERNSGNDEGRTKRRKVQARRLLQPGGAPPARRHLWGDRLSLIVTVCLTSGTLGVPRELPTPALDPVPYLPVAIPSGRDRRACQRVWGGPSGMKWWPLLPSVTNWGVGLLTAEQGREGQAALRPPSAHSLWTRPEAPPGPACSPLLVVKVSVTMAPCSPKDGSICFSSATSRVELVISLGLWGPAEHLPPSEWCAFLCPFL</sequence>
<dbReference type="GO" id="GO:0005634">
    <property type="term" value="C:nucleus"/>
    <property type="evidence" value="ECO:0007669"/>
    <property type="project" value="InterPro"/>
</dbReference>
<protein>
    <recommendedName>
        <fullName evidence="2">DNA-repair protein Xrcc1 N-terminal domain-containing protein</fullName>
    </recommendedName>
</protein>
<feature type="domain" description="DNA-repair protein Xrcc1 N-terminal" evidence="2">
    <location>
        <begin position="1"/>
        <end position="150"/>
    </location>
</feature>
<evidence type="ECO:0000313" key="4">
    <source>
        <dbReference type="Proteomes" id="UP000694726"/>
    </source>
</evidence>
<evidence type="ECO:0000256" key="1">
    <source>
        <dbReference type="SAM" id="MobiDB-lite"/>
    </source>
</evidence>
<dbReference type="AlphaFoldDB" id="A0A8D0Q7P6"/>
<evidence type="ECO:0000259" key="2">
    <source>
        <dbReference type="Pfam" id="PF01834"/>
    </source>
</evidence>
<dbReference type="InterPro" id="IPR008979">
    <property type="entry name" value="Galactose-bd-like_sf"/>
</dbReference>